<feature type="transmembrane region" description="Helical" evidence="2">
    <location>
        <begin position="135"/>
        <end position="156"/>
    </location>
</feature>
<sequence>MITIAMIQTTCASPIPRRVINISGVPDTGYDSIGIVSQETQPVGSDGDEAPKTAGGPPTQEVLPSSSRAGLPTAYVYETQEVPILAVDGTTYPSRMMIRSPSSTVYYGVESTSTPNISYVSSSCASTCNLSASNAILSATLSSVLTVLLFAIYKLLRRYLRRNFEWAKNDSETCGRNVASPSPAYSDPSGVAVPEKHSHLCS</sequence>
<dbReference type="EMBL" id="FUEG01000010">
    <property type="protein sequence ID" value="SJL09398.1"/>
    <property type="molecule type" value="Genomic_DNA"/>
</dbReference>
<evidence type="ECO:0000313" key="4">
    <source>
        <dbReference type="Proteomes" id="UP000219338"/>
    </source>
</evidence>
<dbReference type="OrthoDB" id="2927908at2759"/>
<proteinExistence type="predicted"/>
<name>A0A284RKW7_ARMOS</name>
<keyword evidence="2" id="KW-0472">Membrane</keyword>
<keyword evidence="4" id="KW-1185">Reference proteome</keyword>
<feature type="region of interest" description="Disordered" evidence="1">
    <location>
        <begin position="39"/>
        <end position="66"/>
    </location>
</feature>
<accession>A0A284RKW7</accession>
<feature type="region of interest" description="Disordered" evidence="1">
    <location>
        <begin position="172"/>
        <end position="202"/>
    </location>
</feature>
<gene>
    <name evidence="3" type="ORF">ARMOST_12776</name>
</gene>
<evidence type="ECO:0000313" key="3">
    <source>
        <dbReference type="EMBL" id="SJL09398.1"/>
    </source>
</evidence>
<keyword evidence="2" id="KW-0812">Transmembrane</keyword>
<dbReference type="Proteomes" id="UP000219338">
    <property type="component" value="Unassembled WGS sequence"/>
</dbReference>
<protein>
    <submittedName>
        <fullName evidence="3">Uncharacterized protein</fullName>
    </submittedName>
</protein>
<reference evidence="4" key="1">
    <citation type="journal article" date="2017" name="Nat. Ecol. Evol.">
        <title>Genome expansion and lineage-specific genetic innovations in the forest pathogenic fungi Armillaria.</title>
        <authorList>
            <person name="Sipos G."/>
            <person name="Prasanna A.N."/>
            <person name="Walter M.C."/>
            <person name="O'Connor E."/>
            <person name="Balint B."/>
            <person name="Krizsan K."/>
            <person name="Kiss B."/>
            <person name="Hess J."/>
            <person name="Varga T."/>
            <person name="Slot J."/>
            <person name="Riley R."/>
            <person name="Boka B."/>
            <person name="Rigling D."/>
            <person name="Barry K."/>
            <person name="Lee J."/>
            <person name="Mihaltcheva S."/>
            <person name="LaButti K."/>
            <person name="Lipzen A."/>
            <person name="Waldron R."/>
            <person name="Moloney N.M."/>
            <person name="Sperisen C."/>
            <person name="Kredics L."/>
            <person name="Vagvoelgyi C."/>
            <person name="Patrignani A."/>
            <person name="Fitzpatrick D."/>
            <person name="Nagy I."/>
            <person name="Doyle S."/>
            <person name="Anderson J.B."/>
            <person name="Grigoriev I.V."/>
            <person name="Gueldener U."/>
            <person name="Muensterkoetter M."/>
            <person name="Nagy L.G."/>
        </authorList>
    </citation>
    <scope>NUCLEOTIDE SEQUENCE [LARGE SCALE GENOMIC DNA]</scope>
    <source>
        <strain evidence="4">C18/9</strain>
    </source>
</reference>
<dbReference type="OMA" id="PSRMMIR"/>
<dbReference type="AlphaFoldDB" id="A0A284RKW7"/>
<evidence type="ECO:0000256" key="2">
    <source>
        <dbReference type="SAM" id="Phobius"/>
    </source>
</evidence>
<evidence type="ECO:0000256" key="1">
    <source>
        <dbReference type="SAM" id="MobiDB-lite"/>
    </source>
</evidence>
<keyword evidence="2" id="KW-1133">Transmembrane helix</keyword>
<organism evidence="3 4">
    <name type="scientific">Armillaria ostoyae</name>
    <name type="common">Armillaria root rot fungus</name>
    <dbReference type="NCBI Taxonomy" id="47428"/>
    <lineage>
        <taxon>Eukaryota</taxon>
        <taxon>Fungi</taxon>
        <taxon>Dikarya</taxon>
        <taxon>Basidiomycota</taxon>
        <taxon>Agaricomycotina</taxon>
        <taxon>Agaricomycetes</taxon>
        <taxon>Agaricomycetidae</taxon>
        <taxon>Agaricales</taxon>
        <taxon>Marasmiineae</taxon>
        <taxon>Physalacriaceae</taxon>
        <taxon>Armillaria</taxon>
    </lineage>
</organism>